<reference evidence="2 3" key="1">
    <citation type="journal article" date="2016" name="Front. Microbiol.">
        <title>Genome and transcriptome sequences reveal the specific parasitism of the nematophagous Purpureocillium lilacinum 36-1.</title>
        <authorList>
            <person name="Xie J."/>
            <person name="Li S."/>
            <person name="Mo C."/>
            <person name="Xiao X."/>
            <person name="Peng D."/>
            <person name="Wang G."/>
            <person name="Xiao Y."/>
        </authorList>
    </citation>
    <scope>NUCLEOTIDE SEQUENCE [LARGE SCALE GENOMIC DNA]</scope>
    <source>
        <strain evidence="2 3">36-1</strain>
    </source>
</reference>
<sequence>MRSYGGVIYAIRSALAANFALDLALRCASHTLMRPVCMSTMVSCFSDSMATAPSTPANDLSLGKRYGWMHGSPLQGEAKQAHVKTSQGGALTSPSRRNHADGTCSSDTAGLGLPRGDPWGVIYTDLDLCMVIRVCCSARTASRPANGVRLASPFVGVVLAHPPPRSITAPNYALLWQRAPRGLADNGLRPPAVWARTHSSSSFAPARGEGIVQEAAPGNMCSRTPPRHAHAPFLSSSCPGSLGAETFLQSTRRPSPRASWLGWSVCERAFNGRRRICVLYCTHEERVCLRCSASQQMAASSDLHTYARLPLCGVVCVAAVAAAAASAAAAAVATSKISMASRRSLTVASCEHASPFRAEKIPRGSRLDANQQGSPSTGYDRTYVRMLVTTTGAVTPPPSPPPQQVYRPVAQASPLHSWPLGVLLGQRRAAARAGVAEAFVQSERQIIIDRFQRTTLWNTATVDMAHGERR</sequence>
<evidence type="ECO:0000313" key="3">
    <source>
        <dbReference type="Proteomes" id="UP000245956"/>
    </source>
</evidence>
<comment type="caution">
    <text evidence="2">The sequence shown here is derived from an EMBL/GenBank/DDBJ whole genome shotgun (WGS) entry which is preliminary data.</text>
</comment>
<evidence type="ECO:0000256" key="1">
    <source>
        <dbReference type="SAM" id="MobiDB-lite"/>
    </source>
</evidence>
<proteinExistence type="predicted"/>
<organism evidence="2 3">
    <name type="scientific">Purpureocillium lilacinum</name>
    <name type="common">Paecilomyces lilacinus</name>
    <dbReference type="NCBI Taxonomy" id="33203"/>
    <lineage>
        <taxon>Eukaryota</taxon>
        <taxon>Fungi</taxon>
        <taxon>Dikarya</taxon>
        <taxon>Ascomycota</taxon>
        <taxon>Pezizomycotina</taxon>
        <taxon>Sordariomycetes</taxon>
        <taxon>Hypocreomycetidae</taxon>
        <taxon>Hypocreales</taxon>
        <taxon>Ophiocordycipitaceae</taxon>
        <taxon>Purpureocillium</taxon>
    </lineage>
</organism>
<feature type="region of interest" description="Disordered" evidence="1">
    <location>
        <begin position="77"/>
        <end position="107"/>
    </location>
</feature>
<evidence type="ECO:0000313" key="2">
    <source>
        <dbReference type="EMBL" id="PWI64853.1"/>
    </source>
</evidence>
<dbReference type="AlphaFoldDB" id="A0A2U3DRG5"/>
<name>A0A2U3DRG5_PURLI</name>
<accession>A0A2U3DRG5</accession>
<dbReference type="EMBL" id="LCWV01000043">
    <property type="protein sequence ID" value="PWI64853.1"/>
    <property type="molecule type" value="Genomic_DNA"/>
</dbReference>
<protein>
    <submittedName>
        <fullName evidence="2">Uncharacterized protein</fullName>
    </submittedName>
</protein>
<feature type="compositionally biased region" description="Polar residues" evidence="1">
    <location>
        <begin position="83"/>
        <end position="95"/>
    </location>
</feature>
<gene>
    <name evidence="2" type="ORF">PCL_08486</name>
</gene>
<dbReference type="Proteomes" id="UP000245956">
    <property type="component" value="Unassembled WGS sequence"/>
</dbReference>